<dbReference type="Proteomes" id="UP000094960">
    <property type="component" value="Chromosome"/>
</dbReference>
<dbReference type="KEGG" id="spun:BFF78_37020"/>
<gene>
    <name evidence="1" type="ORF">BFF78_37020</name>
</gene>
<evidence type="ECO:0000313" key="1">
    <source>
        <dbReference type="EMBL" id="AOR35922.1"/>
    </source>
</evidence>
<dbReference type="AlphaFoldDB" id="A0A1D7YK69"/>
<evidence type="ECO:0000313" key="2">
    <source>
        <dbReference type="Proteomes" id="UP000094960"/>
    </source>
</evidence>
<organism evidence="1 2">
    <name type="scientific">Streptomyces fodineus</name>
    <dbReference type="NCBI Taxonomy" id="1904616"/>
    <lineage>
        <taxon>Bacteria</taxon>
        <taxon>Bacillati</taxon>
        <taxon>Actinomycetota</taxon>
        <taxon>Actinomycetes</taxon>
        <taxon>Kitasatosporales</taxon>
        <taxon>Streptomycetaceae</taxon>
        <taxon>Streptomyces</taxon>
    </lineage>
</organism>
<proteinExistence type="predicted"/>
<keyword evidence="2" id="KW-1185">Reference proteome</keyword>
<protein>
    <submittedName>
        <fullName evidence="1">Uncharacterized protein</fullName>
    </submittedName>
</protein>
<sequence>MPVPLSTACPACSSSEAIARTALATPAASSGTGKRSFRLASADWPVSAPYAVAAASPIVVPVSNWPGARATNRMPSARASAARWVAHAYGLLVLTLQDDRISAVTRFGDNGLLARFGLPQALHD</sequence>
<reference evidence="2" key="1">
    <citation type="submission" date="2016-09" db="EMBL/GenBank/DDBJ databases">
        <title>Streptomyces puniciscabiei strain:TW1S1 Genome sequencing and assembly.</title>
        <authorList>
            <person name="Kim M.-K."/>
            <person name="Kim S.B."/>
        </authorList>
    </citation>
    <scope>NUCLEOTIDE SEQUENCE [LARGE SCALE GENOMIC DNA]</scope>
    <source>
        <strain evidence="2">TW1S1</strain>
    </source>
</reference>
<accession>A0A1D7YK69</accession>
<name>A0A1D7YK69_9ACTN</name>
<dbReference type="RefSeq" id="WP_069782437.1">
    <property type="nucleotide sequence ID" value="NZ_CP017248.1"/>
</dbReference>
<dbReference type="EMBL" id="CP017248">
    <property type="protein sequence ID" value="AOR35922.1"/>
    <property type="molecule type" value="Genomic_DNA"/>
</dbReference>